<gene>
    <name evidence="2" type="ORF">DARMORV10_A08P22820.1</name>
</gene>
<reference evidence="2" key="1">
    <citation type="submission" date="2021-01" db="EMBL/GenBank/DDBJ databases">
        <authorList>
            <consortium name="Genoscope - CEA"/>
            <person name="William W."/>
        </authorList>
    </citation>
    <scope>NUCLEOTIDE SEQUENCE</scope>
</reference>
<sequence length="209" mass="22963">MLSVMNSPNCDVCLVSPKKRRLFLNGTFGTDIYFDTETDAEKEHYAKWLKPDSLFIKTDSCSEDRPLTVSELNQSVLTADPQIIEFLCTAKVIQSEKGGVILAAVDVLRRLYHVELSAADQTDDALFVAFDMEMGDQHEQVQNPIASMVPAGNSSTVVEIVDDLAAKLGETTDVNHQTPSSTVPEGGRPASSTPPVDRYESEKKKLRLA</sequence>
<organism evidence="2">
    <name type="scientific">Brassica napus</name>
    <name type="common">Rape</name>
    <dbReference type="NCBI Taxonomy" id="3708"/>
    <lineage>
        <taxon>Eukaryota</taxon>
        <taxon>Viridiplantae</taxon>
        <taxon>Streptophyta</taxon>
        <taxon>Embryophyta</taxon>
        <taxon>Tracheophyta</taxon>
        <taxon>Spermatophyta</taxon>
        <taxon>Magnoliopsida</taxon>
        <taxon>eudicotyledons</taxon>
        <taxon>Gunneridae</taxon>
        <taxon>Pentapetalae</taxon>
        <taxon>rosids</taxon>
        <taxon>malvids</taxon>
        <taxon>Brassicales</taxon>
        <taxon>Brassicaceae</taxon>
        <taxon>Brassiceae</taxon>
        <taxon>Brassica</taxon>
    </lineage>
</organism>
<name>A0A817AFE2_BRANA</name>
<dbReference type="Proteomes" id="UP001295469">
    <property type="component" value="Chromosome A08"/>
</dbReference>
<feature type="region of interest" description="Disordered" evidence="1">
    <location>
        <begin position="169"/>
        <end position="209"/>
    </location>
</feature>
<protein>
    <submittedName>
        <fullName evidence="2">(rape) hypothetical protein</fullName>
    </submittedName>
</protein>
<feature type="compositionally biased region" description="Polar residues" evidence="1">
    <location>
        <begin position="172"/>
        <end position="183"/>
    </location>
</feature>
<proteinExistence type="predicted"/>
<evidence type="ECO:0000256" key="1">
    <source>
        <dbReference type="SAM" id="MobiDB-lite"/>
    </source>
</evidence>
<accession>A0A817AFE2</accession>
<dbReference type="EMBL" id="HG994362">
    <property type="protein sequence ID" value="CAF2248691.1"/>
    <property type="molecule type" value="Genomic_DNA"/>
</dbReference>
<evidence type="ECO:0000313" key="2">
    <source>
        <dbReference type="EMBL" id="CAF2248691.1"/>
    </source>
</evidence>
<dbReference type="AlphaFoldDB" id="A0A817AFE2"/>